<feature type="compositionally biased region" description="Polar residues" evidence="1">
    <location>
        <begin position="163"/>
        <end position="178"/>
    </location>
</feature>
<feature type="region of interest" description="Disordered" evidence="1">
    <location>
        <begin position="101"/>
        <end position="226"/>
    </location>
</feature>
<accession>A0AAD1UU40</accession>
<comment type="caution">
    <text evidence="3">The sequence shown here is derived from an EMBL/GenBank/DDBJ whole genome shotgun (WGS) entry which is preliminary data.</text>
</comment>
<protein>
    <submittedName>
        <fullName evidence="3">Uncharacterized protein</fullName>
    </submittedName>
</protein>
<evidence type="ECO:0000313" key="3">
    <source>
        <dbReference type="EMBL" id="CAI2371760.1"/>
    </source>
</evidence>
<proteinExistence type="predicted"/>
<dbReference type="AlphaFoldDB" id="A0AAD1UU40"/>
<reference evidence="3" key="1">
    <citation type="submission" date="2023-07" db="EMBL/GenBank/DDBJ databases">
        <authorList>
            <consortium name="AG Swart"/>
            <person name="Singh M."/>
            <person name="Singh A."/>
            <person name="Seah K."/>
            <person name="Emmerich C."/>
        </authorList>
    </citation>
    <scope>NUCLEOTIDE SEQUENCE</scope>
    <source>
        <strain evidence="3">DP1</strain>
    </source>
</reference>
<feature type="transmembrane region" description="Helical" evidence="2">
    <location>
        <begin position="67"/>
        <end position="91"/>
    </location>
</feature>
<feature type="compositionally biased region" description="Basic and acidic residues" evidence="1">
    <location>
        <begin position="101"/>
        <end position="121"/>
    </location>
</feature>
<dbReference type="EMBL" id="CAMPGE010013013">
    <property type="protein sequence ID" value="CAI2371760.1"/>
    <property type="molecule type" value="Genomic_DNA"/>
</dbReference>
<organism evidence="3 4">
    <name type="scientific">Euplotes crassus</name>
    <dbReference type="NCBI Taxonomy" id="5936"/>
    <lineage>
        <taxon>Eukaryota</taxon>
        <taxon>Sar</taxon>
        <taxon>Alveolata</taxon>
        <taxon>Ciliophora</taxon>
        <taxon>Intramacronucleata</taxon>
        <taxon>Spirotrichea</taxon>
        <taxon>Hypotrichia</taxon>
        <taxon>Euplotida</taxon>
        <taxon>Euplotidae</taxon>
        <taxon>Moneuplotes</taxon>
    </lineage>
</organism>
<sequence length="226" mass="25469">MLRSNNINLQDIELDSNFGSKQTFSNNLIGKDSGLLKDPRRELKSRTSSRNRDKAGIICDGDTVTCIILPIIGLVLLLLFLVFCVCGCYCISRYYKRKEEKEEDRKAEEELRERRMQREGIESGIPQADENIQNNTNQNVYPTNYPLNMKGDKVDSKSPNDEWVTNSKQPNLNNSKNITALGMPDPKDHWPHQNAPPNPGFANLPIPRPNSIVADSVQDGVLSDVP</sequence>
<gene>
    <name evidence="3" type="ORF">ECRASSUSDP1_LOCUS13085</name>
</gene>
<dbReference type="Proteomes" id="UP001295684">
    <property type="component" value="Unassembled WGS sequence"/>
</dbReference>
<evidence type="ECO:0000256" key="1">
    <source>
        <dbReference type="SAM" id="MobiDB-lite"/>
    </source>
</evidence>
<name>A0AAD1UU40_EUPCR</name>
<evidence type="ECO:0000256" key="2">
    <source>
        <dbReference type="SAM" id="Phobius"/>
    </source>
</evidence>
<feature type="compositionally biased region" description="Basic and acidic residues" evidence="1">
    <location>
        <begin position="150"/>
        <end position="160"/>
    </location>
</feature>
<feature type="compositionally biased region" description="Polar residues" evidence="1">
    <location>
        <begin position="130"/>
        <end position="146"/>
    </location>
</feature>
<keyword evidence="2" id="KW-0812">Transmembrane</keyword>
<evidence type="ECO:0000313" key="4">
    <source>
        <dbReference type="Proteomes" id="UP001295684"/>
    </source>
</evidence>
<keyword evidence="2" id="KW-0472">Membrane</keyword>
<keyword evidence="4" id="KW-1185">Reference proteome</keyword>
<keyword evidence="2" id="KW-1133">Transmembrane helix</keyword>